<evidence type="ECO:0000313" key="1">
    <source>
        <dbReference type="EMBL" id="SDO28207.1"/>
    </source>
</evidence>
<keyword evidence="2" id="KW-1185">Reference proteome</keyword>
<sequence length="260" mass="28954">MSDWEPTTRTHGRGLRSDLRRMLTLGDPRRTLYRDAHYFAATVEVDADTMKQWLPRGVRLAEPARADLFTAFFPDCNYGSVYHEAGLFVHIKAGRKTGIHCPWMILDDDVALILGRELLGYPKKLGEIDWNLGGDTISATATRRGSKLITMSGTLGERIAQPPPILGRPHRNVVGLAGLALPRVIAFTPGEQPIEVREVTDFELRLGGSERDPLDQLGLGRVIQARLHRVDLTGGGFLPPIPLWPLSPLYTVTRLRPRVL</sequence>
<dbReference type="STRING" id="504798.SAMN05421871_108173"/>
<proteinExistence type="predicted"/>
<dbReference type="SUPFAM" id="SSF160104">
    <property type="entry name" value="Acetoacetate decarboxylase-like"/>
    <property type="match status" value="1"/>
</dbReference>
<organism evidence="1 2">
    <name type="scientific">Actinokineospora alba</name>
    <dbReference type="NCBI Taxonomy" id="504798"/>
    <lineage>
        <taxon>Bacteria</taxon>
        <taxon>Bacillati</taxon>
        <taxon>Actinomycetota</taxon>
        <taxon>Actinomycetes</taxon>
        <taxon>Pseudonocardiales</taxon>
        <taxon>Pseudonocardiaceae</taxon>
        <taxon>Actinokineospora</taxon>
    </lineage>
</organism>
<reference evidence="2" key="1">
    <citation type="submission" date="2016-10" db="EMBL/GenBank/DDBJ databases">
        <authorList>
            <person name="Varghese N."/>
            <person name="Submissions S."/>
        </authorList>
    </citation>
    <scope>NUCLEOTIDE SEQUENCE [LARGE SCALE GENOMIC DNA]</scope>
    <source>
        <strain evidence="2">IBRC-M 10655</strain>
    </source>
</reference>
<protein>
    <submittedName>
        <fullName evidence="1">Acetoacetate decarboxylase</fullName>
    </submittedName>
</protein>
<dbReference type="Pfam" id="PF06314">
    <property type="entry name" value="ADC"/>
    <property type="match status" value="1"/>
</dbReference>
<dbReference type="InterPro" id="IPR023375">
    <property type="entry name" value="ADC_dom_sf"/>
</dbReference>
<gene>
    <name evidence="1" type="ORF">SAMN05192558_102474</name>
</gene>
<dbReference type="RefSeq" id="WP_228769709.1">
    <property type="nucleotide sequence ID" value="NZ_FNDV01000008.1"/>
</dbReference>
<accession>A0A1H0I9V3</accession>
<dbReference type="EMBL" id="FNJB01000002">
    <property type="protein sequence ID" value="SDO28207.1"/>
    <property type="molecule type" value="Genomic_DNA"/>
</dbReference>
<dbReference type="GO" id="GO:0016829">
    <property type="term" value="F:lyase activity"/>
    <property type="evidence" value="ECO:0007669"/>
    <property type="project" value="InterPro"/>
</dbReference>
<dbReference type="Proteomes" id="UP000199651">
    <property type="component" value="Unassembled WGS sequence"/>
</dbReference>
<dbReference type="Gene3D" id="2.40.400.10">
    <property type="entry name" value="Acetoacetate decarboxylase-like"/>
    <property type="match status" value="1"/>
</dbReference>
<name>A0A1H0I9V3_9PSEU</name>
<evidence type="ECO:0000313" key="2">
    <source>
        <dbReference type="Proteomes" id="UP000199651"/>
    </source>
</evidence>
<dbReference type="InterPro" id="IPR010451">
    <property type="entry name" value="Acetoacetate_decarboxylase"/>
</dbReference>
<dbReference type="AlphaFoldDB" id="A0A1H0I9V3"/>